<dbReference type="EMBL" id="NKUF01000004">
    <property type="protein sequence ID" value="PYD64136.1"/>
    <property type="molecule type" value="Genomic_DNA"/>
</dbReference>
<comment type="caution">
    <text evidence="2">The sequence shown here is derived from an EMBL/GenBank/DDBJ whole genome shotgun (WGS) entry which is preliminary data.</text>
</comment>
<dbReference type="RefSeq" id="WP_110912578.1">
    <property type="nucleotide sequence ID" value="NZ_NKUF01000004.1"/>
</dbReference>
<evidence type="ECO:0000256" key="1">
    <source>
        <dbReference type="SAM" id="SignalP"/>
    </source>
</evidence>
<proteinExistence type="predicted"/>
<sequence length="100" mass="10922">MRKSLLIGLGIIGLTGISSLPALADECTNSSDYDACVAGKKIDHTGHAAHDEAAQDTQHVKNWGNRTGKTLDNWSHETGHKMDRWSHKTGSDMNKFFTGK</sequence>
<protein>
    <submittedName>
        <fullName evidence="2">Uncharacterized protein</fullName>
    </submittedName>
</protein>
<keyword evidence="1" id="KW-0732">Signal</keyword>
<feature type="signal peptide" evidence="1">
    <location>
        <begin position="1"/>
        <end position="24"/>
    </location>
</feature>
<evidence type="ECO:0000313" key="2">
    <source>
        <dbReference type="EMBL" id="PYD64136.1"/>
    </source>
</evidence>
<feature type="chain" id="PRO_5016307514" evidence="1">
    <location>
        <begin position="25"/>
        <end position="100"/>
    </location>
</feature>
<dbReference type="Proteomes" id="UP000248301">
    <property type="component" value="Unassembled WGS sequence"/>
</dbReference>
<reference evidence="2 3" key="1">
    <citation type="submission" date="2017-07" db="EMBL/GenBank/DDBJ databases">
        <title>A draft genome sequence of Gluconacetobacter entanii LTH 4560.</title>
        <authorList>
            <person name="Skraban J."/>
            <person name="Cleenwerck I."/>
            <person name="Vandamme P."/>
            <person name="Trcek J."/>
        </authorList>
    </citation>
    <scope>NUCLEOTIDE SEQUENCE [LARGE SCALE GENOMIC DNA]</scope>
    <source>
        <strain evidence="2 3">LTH 4560</strain>
    </source>
</reference>
<gene>
    <name evidence="2" type="ORF">CFR72_02940</name>
</gene>
<dbReference type="OrthoDB" id="7282775at2"/>
<name>A0A318Q0J4_9PROT</name>
<evidence type="ECO:0000313" key="3">
    <source>
        <dbReference type="Proteomes" id="UP000248301"/>
    </source>
</evidence>
<accession>A0A318Q0J4</accession>
<organism evidence="2 3">
    <name type="scientific">Gluconacetobacter entanii</name>
    <dbReference type="NCBI Taxonomy" id="108528"/>
    <lineage>
        <taxon>Bacteria</taxon>
        <taxon>Pseudomonadati</taxon>
        <taxon>Pseudomonadota</taxon>
        <taxon>Alphaproteobacteria</taxon>
        <taxon>Acetobacterales</taxon>
        <taxon>Acetobacteraceae</taxon>
        <taxon>Gluconacetobacter</taxon>
    </lineage>
</organism>
<dbReference type="AlphaFoldDB" id="A0A318Q0J4"/>